<name>A0ABR7HWG0_9FIRM</name>
<comment type="caution">
    <text evidence="4">The sequence shown here is derived from an EMBL/GenBank/DDBJ whole genome shotgun (WGS) entry which is preliminary data.</text>
</comment>
<dbReference type="Pfam" id="PF19568">
    <property type="entry name" value="Spore_III_AA"/>
    <property type="match status" value="1"/>
</dbReference>
<evidence type="ECO:0000259" key="3">
    <source>
        <dbReference type="SMART" id="SM00382"/>
    </source>
</evidence>
<evidence type="ECO:0000313" key="4">
    <source>
        <dbReference type="EMBL" id="MBC5731848.1"/>
    </source>
</evidence>
<accession>A0ABR7HWG0</accession>
<dbReference type="EMBL" id="JACOPR010000010">
    <property type="protein sequence ID" value="MBC5731848.1"/>
    <property type="molecule type" value="Genomic_DNA"/>
</dbReference>
<dbReference type="Gene3D" id="3.40.50.300">
    <property type="entry name" value="P-loop containing nucleotide triphosphate hydrolases"/>
    <property type="match status" value="1"/>
</dbReference>
<dbReference type="InterPro" id="IPR045735">
    <property type="entry name" value="Spore_III_AA_AAA+_ATPase"/>
</dbReference>
<dbReference type="InterPro" id="IPR003593">
    <property type="entry name" value="AAA+_ATPase"/>
</dbReference>
<evidence type="ECO:0000313" key="5">
    <source>
        <dbReference type="Proteomes" id="UP000660021"/>
    </source>
</evidence>
<keyword evidence="5" id="KW-1185">Reference proteome</keyword>
<gene>
    <name evidence="4" type="ORF">H8S34_13570</name>
</gene>
<dbReference type="PANTHER" id="PTHR20953">
    <property type="entry name" value="KINASE-RELATED"/>
    <property type="match status" value="1"/>
</dbReference>
<dbReference type="SUPFAM" id="SSF52540">
    <property type="entry name" value="P-loop containing nucleoside triphosphate hydrolases"/>
    <property type="match status" value="1"/>
</dbReference>
<dbReference type="PANTHER" id="PTHR20953:SF3">
    <property type="entry name" value="P-LOOP CONTAINING NUCLEOSIDE TRIPHOSPHATE HYDROLASES SUPERFAMILY PROTEIN"/>
    <property type="match status" value="1"/>
</dbReference>
<reference evidence="4 5" key="1">
    <citation type="submission" date="2020-08" db="EMBL/GenBank/DDBJ databases">
        <title>Genome public.</title>
        <authorList>
            <person name="Liu C."/>
            <person name="Sun Q."/>
        </authorList>
    </citation>
    <scope>NUCLEOTIDE SEQUENCE [LARGE SCALE GENOMIC DNA]</scope>
    <source>
        <strain evidence="4 5">New-38</strain>
    </source>
</reference>
<dbReference type="SMART" id="SM00382">
    <property type="entry name" value="AAA"/>
    <property type="match status" value="1"/>
</dbReference>
<evidence type="ECO:0000256" key="2">
    <source>
        <dbReference type="ARBA" id="ARBA00022840"/>
    </source>
</evidence>
<dbReference type="InterPro" id="IPR027417">
    <property type="entry name" value="P-loop_NTPase"/>
</dbReference>
<dbReference type="CDD" id="cd00267">
    <property type="entry name" value="ABC_ATPase"/>
    <property type="match status" value="1"/>
</dbReference>
<feature type="domain" description="AAA+ ATPase" evidence="3">
    <location>
        <begin position="151"/>
        <end position="297"/>
    </location>
</feature>
<dbReference type="RefSeq" id="WP_101693036.1">
    <property type="nucleotide sequence ID" value="NZ_JACOPR010000010.1"/>
</dbReference>
<organism evidence="4 5">
    <name type="scientific">Pseudoflavonifractor hominis</name>
    <dbReference type="NCBI Taxonomy" id="2763059"/>
    <lineage>
        <taxon>Bacteria</taxon>
        <taxon>Bacillati</taxon>
        <taxon>Bacillota</taxon>
        <taxon>Clostridia</taxon>
        <taxon>Eubacteriales</taxon>
        <taxon>Oscillospiraceae</taxon>
        <taxon>Pseudoflavonifractor</taxon>
    </lineage>
</organism>
<keyword evidence="2" id="KW-0067">ATP-binding</keyword>
<evidence type="ECO:0000256" key="1">
    <source>
        <dbReference type="ARBA" id="ARBA00022741"/>
    </source>
</evidence>
<keyword evidence="1" id="KW-0547">Nucleotide-binding</keyword>
<sequence>MAAQHQQDPAERFGQTAALLPAWLRTPLERLPRSEQARIEEIRLRAGQPVTVSGPAGERSVPGAEEAVRPADLSLILEVATRASAHTALDRVQNGFVTVRGGHRIGLCGTAVLREGAVHNLRQLSSLCIRVARSVPGAAREVLGQVRDGQGVKGTLILSPPGGGKTTLLRDLIRALSDGEGGTAIRVGVADERSELAALWEGIPQLDVGRRTDVLEGCPKAEALMMLLRGMNPQVLAVDEITAPADVAALEHAANCGVSLLATAHGSGLEDLRRRPLYRGMLERNIFSQVILIRRNGSGRSYEVLPLGDGLC</sequence>
<proteinExistence type="predicted"/>
<protein>
    <submittedName>
        <fullName evidence="4">Stage III sporulation protein AB</fullName>
    </submittedName>
</protein>
<dbReference type="Proteomes" id="UP000660021">
    <property type="component" value="Unassembled WGS sequence"/>
</dbReference>